<accession>A0A2G8SET4</accession>
<dbReference type="OrthoDB" id="2814000at2759"/>
<reference evidence="2 3" key="1">
    <citation type="journal article" date="2015" name="Sci. Rep.">
        <title>Chromosome-level genome map provides insights into diverse defense mechanisms in the medicinal fungus Ganoderma sinense.</title>
        <authorList>
            <person name="Zhu Y."/>
            <person name="Xu J."/>
            <person name="Sun C."/>
            <person name="Zhou S."/>
            <person name="Xu H."/>
            <person name="Nelson D.R."/>
            <person name="Qian J."/>
            <person name="Song J."/>
            <person name="Luo H."/>
            <person name="Xiang L."/>
            <person name="Li Y."/>
            <person name="Xu Z."/>
            <person name="Ji A."/>
            <person name="Wang L."/>
            <person name="Lu S."/>
            <person name="Hayward A."/>
            <person name="Sun W."/>
            <person name="Li X."/>
            <person name="Schwartz D.C."/>
            <person name="Wang Y."/>
            <person name="Chen S."/>
        </authorList>
    </citation>
    <scope>NUCLEOTIDE SEQUENCE [LARGE SCALE GENOMIC DNA]</scope>
    <source>
        <strain evidence="2 3">ZZ0214-1</strain>
    </source>
</reference>
<evidence type="ECO:0000313" key="2">
    <source>
        <dbReference type="EMBL" id="PIL32285.1"/>
    </source>
</evidence>
<feature type="region of interest" description="Disordered" evidence="1">
    <location>
        <begin position="1"/>
        <end position="36"/>
    </location>
</feature>
<feature type="region of interest" description="Disordered" evidence="1">
    <location>
        <begin position="81"/>
        <end position="101"/>
    </location>
</feature>
<proteinExistence type="predicted"/>
<dbReference type="AlphaFoldDB" id="A0A2G8SET4"/>
<dbReference type="EMBL" id="AYKW01000011">
    <property type="protein sequence ID" value="PIL32285.1"/>
    <property type="molecule type" value="Genomic_DNA"/>
</dbReference>
<sequence length="101" mass="10683">MTDRVFSTLESQIGTGRQMPVNGEPGRAGAEGARRGAMGVTSGVGTAVDNDQMALVTISWTAKPLRIDLNTLFAWFPEPQASADDMSSKVANEPEDPPPAH</sequence>
<feature type="compositionally biased region" description="Low complexity" evidence="1">
    <location>
        <begin position="23"/>
        <end position="36"/>
    </location>
</feature>
<gene>
    <name evidence="2" type="ORF">GSI_05530</name>
</gene>
<dbReference type="Proteomes" id="UP000230002">
    <property type="component" value="Unassembled WGS sequence"/>
</dbReference>
<evidence type="ECO:0000313" key="3">
    <source>
        <dbReference type="Proteomes" id="UP000230002"/>
    </source>
</evidence>
<organism evidence="2 3">
    <name type="scientific">Ganoderma sinense ZZ0214-1</name>
    <dbReference type="NCBI Taxonomy" id="1077348"/>
    <lineage>
        <taxon>Eukaryota</taxon>
        <taxon>Fungi</taxon>
        <taxon>Dikarya</taxon>
        <taxon>Basidiomycota</taxon>
        <taxon>Agaricomycotina</taxon>
        <taxon>Agaricomycetes</taxon>
        <taxon>Polyporales</taxon>
        <taxon>Polyporaceae</taxon>
        <taxon>Ganoderma</taxon>
    </lineage>
</organism>
<comment type="caution">
    <text evidence="2">The sequence shown here is derived from an EMBL/GenBank/DDBJ whole genome shotgun (WGS) entry which is preliminary data.</text>
</comment>
<evidence type="ECO:0000256" key="1">
    <source>
        <dbReference type="SAM" id="MobiDB-lite"/>
    </source>
</evidence>
<keyword evidence="3" id="KW-1185">Reference proteome</keyword>
<name>A0A2G8SET4_9APHY</name>
<protein>
    <submittedName>
        <fullName evidence="2">Uncharacterized protein</fullName>
    </submittedName>
</protein>